<dbReference type="Gene3D" id="3.40.50.1000">
    <property type="entry name" value="HAD superfamily/HAD-like"/>
    <property type="match status" value="1"/>
</dbReference>
<dbReference type="InterPro" id="IPR006439">
    <property type="entry name" value="HAD-SF_hydro_IA"/>
</dbReference>
<dbReference type="Pfam" id="PF01105">
    <property type="entry name" value="EMP24_GP25L"/>
    <property type="match status" value="1"/>
</dbReference>
<dbReference type="Gene3D" id="1.10.260.80">
    <property type="match status" value="1"/>
</dbReference>
<evidence type="ECO:0000259" key="3">
    <source>
        <dbReference type="PROSITE" id="PS50866"/>
    </source>
</evidence>
<organism evidence="4 5">
    <name type="scientific">Cryomyces minteri</name>
    <dbReference type="NCBI Taxonomy" id="331657"/>
    <lineage>
        <taxon>Eukaryota</taxon>
        <taxon>Fungi</taxon>
        <taxon>Dikarya</taxon>
        <taxon>Ascomycota</taxon>
        <taxon>Pezizomycotina</taxon>
        <taxon>Dothideomycetes</taxon>
        <taxon>Dothideomycetes incertae sedis</taxon>
        <taxon>Cryomyces</taxon>
    </lineage>
</organism>
<dbReference type="PANTHER" id="PTHR43885">
    <property type="entry name" value="HALOACID DEHALOGENASE-LIKE HYDROLASE"/>
    <property type="match status" value="1"/>
</dbReference>
<feature type="domain" description="GOLD" evidence="3">
    <location>
        <begin position="936"/>
        <end position="1026"/>
    </location>
</feature>
<dbReference type="EMBL" id="NAJN01000395">
    <property type="protein sequence ID" value="TKA73963.1"/>
    <property type="molecule type" value="Genomic_DNA"/>
</dbReference>
<keyword evidence="5" id="KW-1185">Reference proteome</keyword>
<dbReference type="PANTHER" id="PTHR43885:SF1">
    <property type="entry name" value="SUPERFAMILY HYDROLASE, PUTATIVE (AFU_ORTHOLOGUE AFUA_4G13290)-RELATED"/>
    <property type="match status" value="1"/>
</dbReference>
<dbReference type="STRING" id="331657.A0A4U0XF56"/>
<comment type="caution">
    <text evidence="4">The sequence shown here is derived from an EMBL/GenBank/DDBJ whole genome shotgun (WGS) entry which is preliminary data.</text>
</comment>
<keyword evidence="2" id="KW-1133">Transmembrane helix</keyword>
<evidence type="ECO:0000313" key="4">
    <source>
        <dbReference type="EMBL" id="TKA73963.1"/>
    </source>
</evidence>
<dbReference type="SUPFAM" id="SSF56784">
    <property type="entry name" value="HAD-like"/>
    <property type="match status" value="1"/>
</dbReference>
<reference evidence="4 5" key="1">
    <citation type="submission" date="2017-03" db="EMBL/GenBank/DDBJ databases">
        <title>Genomes of endolithic fungi from Antarctica.</title>
        <authorList>
            <person name="Coleine C."/>
            <person name="Masonjones S."/>
            <person name="Stajich J.E."/>
        </authorList>
    </citation>
    <scope>NUCLEOTIDE SEQUENCE [LARGE SCALE GENOMIC DNA]</scope>
    <source>
        <strain evidence="4 5">CCFEE 5187</strain>
    </source>
</reference>
<dbReference type="SMART" id="SM01190">
    <property type="entry name" value="EMP24_GP25L"/>
    <property type="match status" value="1"/>
</dbReference>
<dbReference type="CDD" id="cd01427">
    <property type="entry name" value="HAD_like"/>
    <property type="match status" value="1"/>
</dbReference>
<accession>A0A4U0XF56</accession>
<feature type="compositionally biased region" description="Low complexity" evidence="1">
    <location>
        <begin position="65"/>
        <end position="74"/>
    </location>
</feature>
<proteinExistence type="predicted"/>
<dbReference type="InterPro" id="IPR041492">
    <property type="entry name" value="HAD_2"/>
</dbReference>
<dbReference type="InterPro" id="IPR009038">
    <property type="entry name" value="GOLD_dom"/>
</dbReference>
<evidence type="ECO:0000256" key="1">
    <source>
        <dbReference type="SAM" id="MobiDB-lite"/>
    </source>
</evidence>
<feature type="region of interest" description="Disordered" evidence="1">
    <location>
        <begin position="1"/>
        <end position="152"/>
    </location>
</feature>
<dbReference type="AlphaFoldDB" id="A0A4U0XF56"/>
<sequence>MDNSPEDSRTAALGRKRTRPQDMSEVVPLPLDQSPETTPKRQKLGSDADFVSFGEQPDLPNAYHSNDSSATSESSEGENEEINGSNGREEHPPTSTVDSQALERQLSQKGKAARRRQNRKERRAKGRLEQKASGNPASALESGLDIGDSDTELDTTPVERIKQFEKSRAQQLFGQPSPSRTQLDEMAERGDTLAVNSKLPRVPDSMKGKFVQSRQWRQSFFTHLAAYGDEGLTMVWIPETAFPVLLRYATREQANQALVSLKKDPSIAGGATIWWNVQSLSKNFNLSKRKKSRNADISWYAAARSKIVRSCFETGILTLENYEGFKPGARLSETISKVLSLSRAQTDGPGDDEMFVVDGHGDRTLSLPQLLPNQEAPKQQSIGPSTSEMLMVTAQNHAQYSTQTATDNYQGTDTNMDHPITSNRSTHPPSVHDEPNGVACEQSVQAAGVPASVRKYLFELSPFERELQARYWKLTSEDALVRFFASARDMSRRLALSSGGRLIPRQEALAVTLNTKLTVFPGHWGDDCPALPSRKRNATTNDTFSSKSASLFLVAPSQGAWVVPKQGIGRSNPANPNMGISIKGRAEVVTVDSDSDNDPRVFYGKKVERAAPRASIRVAASNYTTRDRREDIHNTKMATDSSIAQNLQRMRILGNGSGSARREGEPQNHMFGEMRSALAIPKDVDILDHVYSLPASEQDEAQEKIRDIERTAMKTQKPQAGLTDLMDYLDRRGIRKGICTRNFDMPVNHLIDTFMQGHLFEPIITREFRPPKPDPAGILHIAEQWSLDDGGKSLIMVGDSIDDMTAGYRAGAATALLVNEVNAHLASHEHTDLCIERLDDLIKVLEEGFVSQIAQARAQAEEALKPRYEVDNSVSSFKHETASRFLPATLLKPAQVEMKILLRLAGCLLLIASLHVASALKFDIQAHPGHEAAKHERCIRNFVAKDQLVVVTATISGYRGDGQTLNLHIKDAVGNDYGRPRDVAGENRYAFTSHADSAFDVCFENLLTSQTHVMNPSRHVELDIDIGADAKDWNAVQAGEKLKPVETELRRIEEVVAEVVAEMDYLRGREQKLRDTNESTNERVKWFAFGTMGMLVGLGAWQVVYLRAYFRSKHLI</sequence>
<feature type="compositionally biased region" description="Basic residues" evidence="1">
    <location>
        <begin position="111"/>
        <end position="125"/>
    </location>
</feature>
<dbReference type="NCBIfam" id="TIGR01549">
    <property type="entry name" value="HAD-SF-IA-v1"/>
    <property type="match status" value="1"/>
</dbReference>
<gene>
    <name evidence="4" type="ORF">B0A49_02899</name>
</gene>
<protein>
    <recommendedName>
        <fullName evidence="3">GOLD domain-containing protein</fullName>
    </recommendedName>
</protein>
<dbReference type="Proteomes" id="UP000308768">
    <property type="component" value="Unassembled WGS sequence"/>
</dbReference>
<dbReference type="Pfam" id="PF13419">
    <property type="entry name" value="HAD_2"/>
    <property type="match status" value="1"/>
</dbReference>
<dbReference type="InterPro" id="IPR036412">
    <property type="entry name" value="HAD-like_sf"/>
</dbReference>
<name>A0A4U0XF56_9PEZI</name>
<feature type="transmembrane region" description="Helical" evidence="2">
    <location>
        <begin position="1086"/>
        <end position="1106"/>
    </location>
</feature>
<evidence type="ECO:0000256" key="2">
    <source>
        <dbReference type="SAM" id="Phobius"/>
    </source>
</evidence>
<keyword evidence="2" id="KW-0812">Transmembrane</keyword>
<keyword evidence="2" id="KW-0472">Membrane</keyword>
<dbReference type="GO" id="GO:0016791">
    <property type="term" value="F:phosphatase activity"/>
    <property type="evidence" value="ECO:0007669"/>
    <property type="project" value="UniProtKB-ARBA"/>
</dbReference>
<dbReference type="PROSITE" id="PS50866">
    <property type="entry name" value="GOLD"/>
    <property type="match status" value="1"/>
</dbReference>
<evidence type="ECO:0000313" key="5">
    <source>
        <dbReference type="Proteomes" id="UP000308768"/>
    </source>
</evidence>
<dbReference type="InterPro" id="IPR023214">
    <property type="entry name" value="HAD_sf"/>
</dbReference>
<dbReference type="OrthoDB" id="759142at2759"/>